<evidence type="ECO:0000313" key="3">
    <source>
        <dbReference type="EMBL" id="RZQ64380.1"/>
    </source>
</evidence>
<feature type="compositionally biased region" description="Low complexity" evidence="1">
    <location>
        <begin position="101"/>
        <end position="114"/>
    </location>
</feature>
<proteinExistence type="predicted"/>
<name>A0A4Q7J9D5_9PSEU</name>
<evidence type="ECO:0000313" key="4">
    <source>
        <dbReference type="Proteomes" id="UP000292003"/>
    </source>
</evidence>
<accession>A0A4Q7J9D5</accession>
<evidence type="ECO:0000256" key="1">
    <source>
        <dbReference type="SAM" id="MobiDB-lite"/>
    </source>
</evidence>
<keyword evidence="2" id="KW-0472">Membrane</keyword>
<reference evidence="3 4" key="1">
    <citation type="submission" date="2019-02" db="EMBL/GenBank/DDBJ databases">
        <title>Draft genome sequence of Amycolatopsis sp. 8-3EHSu isolated from roots of Suaeda maritima.</title>
        <authorList>
            <person name="Duangmal K."/>
            <person name="Chantavorakit T."/>
        </authorList>
    </citation>
    <scope>NUCLEOTIDE SEQUENCE [LARGE SCALE GENOMIC DNA]</scope>
    <source>
        <strain evidence="3 4">8-3EHSu</strain>
    </source>
</reference>
<dbReference type="RefSeq" id="WP_130475091.1">
    <property type="nucleotide sequence ID" value="NZ_SFCC01000004.1"/>
</dbReference>
<sequence length="140" mass="14546">MADEHIRNVLARTGAADGPPLGVHLDDIVSRGGRIRRRRKLATIVGSASATAGVIVAVAFWLTPGPPEHVQPAAPPPPAPPAPIVIPQESMPVPPEPPSQAPTRTRTPEPTSTRQPPPPRARPDARTPSSAPTEPGLPPG</sequence>
<gene>
    <name evidence="3" type="ORF">EWH70_10480</name>
</gene>
<keyword evidence="2" id="KW-0812">Transmembrane</keyword>
<comment type="caution">
    <text evidence="3">The sequence shown here is derived from an EMBL/GenBank/DDBJ whole genome shotgun (WGS) entry which is preliminary data.</text>
</comment>
<keyword evidence="4" id="KW-1185">Reference proteome</keyword>
<protein>
    <submittedName>
        <fullName evidence="3">Uncharacterized protein</fullName>
    </submittedName>
</protein>
<evidence type="ECO:0000256" key="2">
    <source>
        <dbReference type="SAM" id="Phobius"/>
    </source>
</evidence>
<feature type="region of interest" description="Disordered" evidence="1">
    <location>
        <begin position="64"/>
        <end position="140"/>
    </location>
</feature>
<organism evidence="3 4">
    <name type="scientific">Amycolatopsis suaedae</name>
    <dbReference type="NCBI Taxonomy" id="2510978"/>
    <lineage>
        <taxon>Bacteria</taxon>
        <taxon>Bacillati</taxon>
        <taxon>Actinomycetota</taxon>
        <taxon>Actinomycetes</taxon>
        <taxon>Pseudonocardiales</taxon>
        <taxon>Pseudonocardiaceae</taxon>
        <taxon>Amycolatopsis</taxon>
    </lineage>
</organism>
<dbReference type="AlphaFoldDB" id="A0A4Q7J9D5"/>
<keyword evidence="2" id="KW-1133">Transmembrane helix</keyword>
<dbReference type="Proteomes" id="UP000292003">
    <property type="component" value="Unassembled WGS sequence"/>
</dbReference>
<feature type="compositionally biased region" description="Pro residues" evidence="1">
    <location>
        <begin position="64"/>
        <end position="84"/>
    </location>
</feature>
<feature type="transmembrane region" description="Helical" evidence="2">
    <location>
        <begin position="41"/>
        <end position="62"/>
    </location>
</feature>
<dbReference type="EMBL" id="SFCC01000004">
    <property type="protein sequence ID" value="RZQ64380.1"/>
    <property type="molecule type" value="Genomic_DNA"/>
</dbReference>